<reference evidence="7" key="1">
    <citation type="submission" date="2025-08" db="UniProtKB">
        <authorList>
            <consortium name="Ensembl"/>
        </authorList>
    </citation>
    <scope>IDENTIFICATION</scope>
</reference>
<feature type="region of interest" description="Disordered" evidence="5">
    <location>
        <begin position="462"/>
        <end position="499"/>
    </location>
</feature>
<proteinExistence type="inferred from homology"/>
<dbReference type="Gene3D" id="2.130.10.10">
    <property type="entry name" value="YVTN repeat-like/Quinoprotein amine dehydrogenase"/>
    <property type="match status" value="2"/>
</dbReference>
<evidence type="ECO:0000256" key="1">
    <source>
        <dbReference type="ARBA" id="ARBA00004123"/>
    </source>
</evidence>
<dbReference type="Ensembl" id="ENSEBUT00000027573.1">
    <property type="protein sequence ID" value="ENSEBUP00000026997.1"/>
    <property type="gene ID" value="ENSEBUG00000016586.1"/>
</dbReference>
<dbReference type="SUPFAM" id="SSF50978">
    <property type="entry name" value="WD40 repeat-like"/>
    <property type="match status" value="1"/>
</dbReference>
<evidence type="ECO:0000256" key="2">
    <source>
        <dbReference type="ARBA" id="ARBA00023242"/>
    </source>
</evidence>
<comment type="subcellular location">
    <subcellularLocation>
        <location evidence="1">Nucleus</location>
    </subcellularLocation>
</comment>
<dbReference type="GO" id="GO:0005730">
    <property type="term" value="C:nucleolus"/>
    <property type="evidence" value="ECO:0007669"/>
    <property type="project" value="TreeGrafter"/>
</dbReference>
<dbReference type="InterPro" id="IPR036322">
    <property type="entry name" value="WD40_repeat_dom_sf"/>
</dbReference>
<keyword evidence="8" id="KW-1185">Reference proteome</keyword>
<evidence type="ECO:0000313" key="7">
    <source>
        <dbReference type="Ensembl" id="ENSEBUP00000026997.1"/>
    </source>
</evidence>
<evidence type="ECO:0000313" key="8">
    <source>
        <dbReference type="Proteomes" id="UP000694388"/>
    </source>
</evidence>
<dbReference type="Proteomes" id="UP000694388">
    <property type="component" value="Unplaced"/>
</dbReference>
<dbReference type="InterPro" id="IPR001680">
    <property type="entry name" value="WD40_rpt"/>
</dbReference>
<dbReference type="PANTHER" id="PTHR44267:SF1">
    <property type="entry name" value="WD REPEAT-CONTAINING PROTEIN 43"/>
    <property type="match status" value="1"/>
</dbReference>
<dbReference type="PANTHER" id="PTHR44267">
    <property type="entry name" value="WD REPEAT-CONTAINING PROTEIN 43"/>
    <property type="match status" value="1"/>
</dbReference>
<dbReference type="AlphaFoldDB" id="A0A8C4RD92"/>
<evidence type="ECO:0000256" key="3">
    <source>
        <dbReference type="ARBA" id="ARBA00038335"/>
    </source>
</evidence>
<reference evidence="7" key="2">
    <citation type="submission" date="2025-09" db="UniProtKB">
        <authorList>
            <consortium name="Ensembl"/>
        </authorList>
    </citation>
    <scope>IDENTIFICATION</scope>
</reference>
<dbReference type="GO" id="GO:0000462">
    <property type="term" value="P:maturation of SSU-rRNA from tricistronic rRNA transcript (SSU-rRNA, 5.8S rRNA, LSU-rRNA)"/>
    <property type="evidence" value="ECO:0007669"/>
    <property type="project" value="TreeGrafter"/>
</dbReference>
<feature type="repeat" description="WD" evidence="4">
    <location>
        <begin position="185"/>
        <end position="218"/>
    </location>
</feature>
<dbReference type="InterPro" id="IPR015943">
    <property type="entry name" value="WD40/YVTN_repeat-like_dom_sf"/>
</dbReference>
<dbReference type="Pfam" id="PF00400">
    <property type="entry name" value="WD40"/>
    <property type="match status" value="2"/>
</dbReference>
<dbReference type="Pfam" id="PF04003">
    <property type="entry name" value="Utp12"/>
    <property type="match status" value="1"/>
</dbReference>
<dbReference type="PROSITE" id="PS50082">
    <property type="entry name" value="WD_REPEATS_2"/>
    <property type="match status" value="1"/>
</dbReference>
<evidence type="ECO:0000256" key="4">
    <source>
        <dbReference type="PROSITE-ProRule" id="PRU00221"/>
    </source>
</evidence>
<dbReference type="SMART" id="SM00320">
    <property type="entry name" value="WD40"/>
    <property type="match status" value="4"/>
</dbReference>
<keyword evidence="4" id="KW-0853">WD repeat</keyword>
<feature type="domain" description="Small-subunit processome Utp12" evidence="6">
    <location>
        <begin position="539"/>
        <end position="641"/>
    </location>
</feature>
<sequence length="705" mass="78212">MTEVCCGNETAHRHLNSQAGAEGGGGRRRRLRKEEEEEESQKNWPRAPHHSTQRRTVGRRMRVALTRGDMAAQGVWPRPCAFSPGVAPYFAVASADGRLNVWESSSGSLHQEFVPSSHLSAMCTCVAWAPIRNGSETPRRKKRKSETVERMVERTAELNLLALGTATGVVMLYSVVRGKLHCKLDGGHTAQVNCIRWHQEAASLFSCSADKFIVEWNVIDAVVKSKWKGDKSCVTALCISPDGHSLLSAGRSIKLWDIASKSLLQTFTGHATAVTMLAFATHAPPSSETSDGISGLYFTSCAEDDRFVNVWHVQSGKQDISAALMLALPDVPLSLDLVRPEKQNGMLKVGVICKDGRLLLFQHTLNGKCKKPLTPDCILQIATESGGEASPMALLSVVFCAEPSCLFLAYGSPMHPVLERVKADMSEPHICLVRDDPLLSNIQMKIAVTKMKTPLVKDSKVLVPGLPGHTRRSGSMGKQKSQRGWKRKGMEDNVGVSGQEQSLEARLSSLEMCEPSPSKQDTTELTDFNVLLSQALESNDPSLLNKVLQMKQDSLVYSTVTHLPIQMVLPLIQVVTKRLQAHPRSASKMLRWIKTVCIVHASYLSSLPDLPQQFSTVYELMDSRLRNYQCMIRLQGKLYMMVKQLKASELPVDSHRKQVTARLVFEEGKWFWLQIKNTLSLSLHSLVKNVFMGRLIPSQNWCILI</sequence>
<protein>
    <submittedName>
        <fullName evidence="7">WD repeat domain 43</fullName>
    </submittedName>
</protein>
<feature type="region of interest" description="Disordered" evidence="5">
    <location>
        <begin position="15"/>
        <end position="58"/>
    </location>
</feature>
<comment type="similarity">
    <text evidence="3">Belongs to the UTP5 family.</text>
</comment>
<evidence type="ECO:0000256" key="5">
    <source>
        <dbReference type="SAM" id="MobiDB-lite"/>
    </source>
</evidence>
<evidence type="ECO:0000259" key="6">
    <source>
        <dbReference type="Pfam" id="PF04003"/>
    </source>
</evidence>
<feature type="compositionally biased region" description="Basic residues" evidence="5">
    <location>
        <begin position="47"/>
        <end position="58"/>
    </location>
</feature>
<name>A0A8C4RD92_EPTBU</name>
<dbReference type="InterPro" id="IPR007148">
    <property type="entry name" value="SSU_processome_Utp12"/>
</dbReference>
<dbReference type="InterPro" id="IPR052414">
    <property type="entry name" value="U3_snoRNA-assoc_WDR"/>
</dbReference>
<dbReference type="GeneTree" id="ENSGT00390000004254"/>
<accession>A0A8C4RD92</accession>
<organism evidence="7 8">
    <name type="scientific">Eptatretus burgeri</name>
    <name type="common">Inshore hagfish</name>
    <dbReference type="NCBI Taxonomy" id="7764"/>
    <lineage>
        <taxon>Eukaryota</taxon>
        <taxon>Metazoa</taxon>
        <taxon>Chordata</taxon>
        <taxon>Craniata</taxon>
        <taxon>Vertebrata</taxon>
        <taxon>Cyclostomata</taxon>
        <taxon>Myxini</taxon>
        <taxon>Myxiniformes</taxon>
        <taxon>Myxinidae</taxon>
        <taxon>Eptatretinae</taxon>
        <taxon>Eptatretus</taxon>
    </lineage>
</organism>
<keyword evidence="2" id="KW-0539">Nucleus</keyword>